<evidence type="ECO:0000256" key="4">
    <source>
        <dbReference type="PROSITE-ProRule" id="PRU00433"/>
    </source>
</evidence>
<keyword evidence="2 4" id="KW-0479">Metal-binding</keyword>
<keyword evidence="7" id="KW-1185">Reference proteome</keyword>
<proteinExistence type="predicted"/>
<dbReference type="Gene3D" id="1.10.760.10">
    <property type="entry name" value="Cytochrome c-like domain"/>
    <property type="match status" value="1"/>
</dbReference>
<evidence type="ECO:0000256" key="2">
    <source>
        <dbReference type="ARBA" id="ARBA00022723"/>
    </source>
</evidence>
<dbReference type="Proteomes" id="UP000321249">
    <property type="component" value="Unassembled WGS sequence"/>
</dbReference>
<keyword evidence="1 4" id="KW-0349">Heme</keyword>
<evidence type="ECO:0000259" key="5">
    <source>
        <dbReference type="PROSITE" id="PS51007"/>
    </source>
</evidence>
<dbReference type="PROSITE" id="PS51007">
    <property type="entry name" value="CYTC"/>
    <property type="match status" value="1"/>
</dbReference>
<dbReference type="OrthoDB" id="9794982at2"/>
<feature type="domain" description="Cytochrome c" evidence="5">
    <location>
        <begin position="22"/>
        <end position="113"/>
    </location>
</feature>
<gene>
    <name evidence="6" type="ORF">FRZ32_11200</name>
</gene>
<name>A0A5C6TUN7_9SPHN</name>
<keyword evidence="3 4" id="KW-0408">Iron</keyword>
<organism evidence="6 7">
    <name type="scientific">Allosphingosinicella ginsenosidimutans</name>
    <dbReference type="NCBI Taxonomy" id="1176539"/>
    <lineage>
        <taxon>Bacteria</taxon>
        <taxon>Pseudomonadati</taxon>
        <taxon>Pseudomonadota</taxon>
        <taxon>Alphaproteobacteria</taxon>
        <taxon>Sphingomonadales</taxon>
        <taxon>Sphingomonadaceae</taxon>
        <taxon>Allosphingosinicella</taxon>
    </lineage>
</organism>
<dbReference type="GO" id="GO:0009055">
    <property type="term" value="F:electron transfer activity"/>
    <property type="evidence" value="ECO:0007669"/>
    <property type="project" value="InterPro"/>
</dbReference>
<protein>
    <submittedName>
        <fullName evidence="6">C-type cytochrome</fullName>
    </submittedName>
</protein>
<dbReference type="RefSeq" id="WP_147043580.1">
    <property type="nucleotide sequence ID" value="NZ_BAABIR010000001.1"/>
</dbReference>
<dbReference type="PROSITE" id="PS51257">
    <property type="entry name" value="PROKAR_LIPOPROTEIN"/>
    <property type="match status" value="1"/>
</dbReference>
<evidence type="ECO:0000256" key="1">
    <source>
        <dbReference type="ARBA" id="ARBA00022617"/>
    </source>
</evidence>
<reference evidence="6 7" key="1">
    <citation type="journal article" date="2015" name="J. Microbiol.">
        <title>Sphingosinicella ginsenosidimutans sp. nov., with ginsenoside converting activity.</title>
        <authorList>
            <person name="Kim J.K."/>
            <person name="Kang M.S."/>
            <person name="Park S.C."/>
            <person name="Kim K.M."/>
            <person name="Choi K."/>
            <person name="Yoon M.H."/>
            <person name="Im W.T."/>
        </authorList>
    </citation>
    <scope>NUCLEOTIDE SEQUENCE [LARGE SCALE GENOMIC DNA]</scope>
    <source>
        <strain evidence="6 7">BS-11</strain>
    </source>
</reference>
<evidence type="ECO:0000313" key="6">
    <source>
        <dbReference type="EMBL" id="TXC64174.1"/>
    </source>
</evidence>
<dbReference type="EMBL" id="VOQQ01000001">
    <property type="protein sequence ID" value="TXC64174.1"/>
    <property type="molecule type" value="Genomic_DNA"/>
</dbReference>
<dbReference type="SUPFAM" id="SSF46626">
    <property type="entry name" value="Cytochrome c"/>
    <property type="match status" value="1"/>
</dbReference>
<sequence>MRPLALGLALALSACGSARPTHGAAHGRVLIARMACGSCHVIPGIAGADGRVGPSLAGFSRQRMIAGALSNDAANLARYLKAPAAVVPGNAMPDQRLTDAQARDIAAYLATRD</sequence>
<evidence type="ECO:0000313" key="7">
    <source>
        <dbReference type="Proteomes" id="UP000321249"/>
    </source>
</evidence>
<dbReference type="GO" id="GO:0046872">
    <property type="term" value="F:metal ion binding"/>
    <property type="evidence" value="ECO:0007669"/>
    <property type="project" value="UniProtKB-KW"/>
</dbReference>
<accession>A0A5C6TUN7</accession>
<dbReference type="InterPro" id="IPR036909">
    <property type="entry name" value="Cyt_c-like_dom_sf"/>
</dbReference>
<comment type="caution">
    <text evidence="6">The sequence shown here is derived from an EMBL/GenBank/DDBJ whole genome shotgun (WGS) entry which is preliminary data.</text>
</comment>
<dbReference type="Pfam" id="PF00034">
    <property type="entry name" value="Cytochrom_C"/>
    <property type="match status" value="1"/>
</dbReference>
<dbReference type="AlphaFoldDB" id="A0A5C6TUN7"/>
<dbReference type="GO" id="GO:0020037">
    <property type="term" value="F:heme binding"/>
    <property type="evidence" value="ECO:0007669"/>
    <property type="project" value="InterPro"/>
</dbReference>
<evidence type="ECO:0000256" key="3">
    <source>
        <dbReference type="ARBA" id="ARBA00023004"/>
    </source>
</evidence>
<dbReference type="InterPro" id="IPR009056">
    <property type="entry name" value="Cyt_c-like_dom"/>
</dbReference>